<dbReference type="Pfam" id="PF13556">
    <property type="entry name" value="HTH_30"/>
    <property type="match status" value="1"/>
</dbReference>
<reference evidence="5 6" key="1">
    <citation type="journal article" date="2016" name="Front. Microbiol.">
        <title>High-Level Heat Resistance of Spores of Bacillus amyloliquefaciens and Bacillus licheniformis Results from the Presence of a spoVA Operon in a Tn1546 Transposon.</title>
        <authorList>
            <person name="Berendsen E.M."/>
            <person name="Koning R.A."/>
            <person name="Boekhorst J."/>
            <person name="de Jong A."/>
            <person name="Kuipers O.P."/>
            <person name="Wells-Bennik M.H."/>
        </authorList>
    </citation>
    <scope>NUCLEOTIDE SEQUENCE [LARGE SCALE GENOMIC DNA]</scope>
    <source>
        <strain evidence="5 6">B4121</strain>
    </source>
</reference>
<evidence type="ECO:0000259" key="3">
    <source>
        <dbReference type="Pfam" id="PF13556"/>
    </source>
</evidence>
<dbReference type="Gene3D" id="1.10.10.2840">
    <property type="entry name" value="PucR C-terminal helix-turn-helix domain"/>
    <property type="match status" value="1"/>
</dbReference>
<dbReference type="AlphaFoldDB" id="A0A7Z0X1B6"/>
<evidence type="ECO:0000259" key="2">
    <source>
        <dbReference type="Pfam" id="PF07905"/>
    </source>
</evidence>
<comment type="similarity">
    <text evidence="1">Belongs to the CdaR family.</text>
</comment>
<evidence type="ECO:0000259" key="4">
    <source>
        <dbReference type="Pfam" id="PF17853"/>
    </source>
</evidence>
<dbReference type="Proteomes" id="UP000185604">
    <property type="component" value="Unassembled WGS sequence"/>
</dbReference>
<dbReference type="InterPro" id="IPR051448">
    <property type="entry name" value="CdaR-like_regulators"/>
</dbReference>
<dbReference type="Pfam" id="PF17853">
    <property type="entry name" value="GGDEF_2"/>
    <property type="match status" value="1"/>
</dbReference>
<feature type="domain" description="PucR C-terminal helix-turn-helix" evidence="3">
    <location>
        <begin position="468"/>
        <end position="526"/>
    </location>
</feature>
<feature type="domain" description="Purine catabolism PurC-like" evidence="2">
    <location>
        <begin position="5"/>
        <end position="123"/>
    </location>
</feature>
<dbReference type="InterPro" id="IPR025736">
    <property type="entry name" value="PucR_C-HTH_dom"/>
</dbReference>
<dbReference type="InterPro" id="IPR012914">
    <property type="entry name" value="PucR_dom"/>
</dbReference>
<evidence type="ECO:0000256" key="1">
    <source>
        <dbReference type="ARBA" id="ARBA00006754"/>
    </source>
</evidence>
<protein>
    <submittedName>
        <fullName evidence="5">Purine catabolism regulatory protein</fullName>
    </submittedName>
</protein>
<dbReference type="PANTHER" id="PTHR33744">
    <property type="entry name" value="CARBOHYDRATE DIACID REGULATOR"/>
    <property type="match status" value="1"/>
</dbReference>
<dbReference type="Pfam" id="PF07905">
    <property type="entry name" value="PucR"/>
    <property type="match status" value="1"/>
</dbReference>
<organism evidence="5 6">
    <name type="scientific">Bacillus paralicheniformis</name>
    <dbReference type="NCBI Taxonomy" id="1648923"/>
    <lineage>
        <taxon>Bacteria</taxon>
        <taxon>Bacillati</taxon>
        <taxon>Bacillota</taxon>
        <taxon>Bacilli</taxon>
        <taxon>Bacillales</taxon>
        <taxon>Bacillaceae</taxon>
        <taxon>Bacillus</taxon>
    </lineage>
</organism>
<comment type="caution">
    <text evidence="5">The sequence shown here is derived from an EMBL/GenBank/DDBJ whole genome shotgun (WGS) entry which is preliminary data.</text>
</comment>
<dbReference type="PANTHER" id="PTHR33744:SF1">
    <property type="entry name" value="DNA-BINDING TRANSCRIPTIONAL ACTIVATOR ADER"/>
    <property type="match status" value="1"/>
</dbReference>
<evidence type="ECO:0000313" key="6">
    <source>
        <dbReference type="Proteomes" id="UP000185604"/>
    </source>
</evidence>
<dbReference type="InterPro" id="IPR041522">
    <property type="entry name" value="CdaR_GGDEF"/>
</dbReference>
<feature type="domain" description="CdaR GGDEF-like" evidence="4">
    <location>
        <begin position="285"/>
        <end position="416"/>
    </location>
</feature>
<sequence length="532" mass="60274">MNIYDMMKLPVFKGATLAAGKTGGTRNIEHINMMDAPDIADYLHHGELLVTTAYHLKDRPFLLKELIERMIRRGCAGLGIKTRFLQKIPDEVIKLADERSFPIIELNKDVRLGDIVNHTLSHILDKRTAELEQAITAQKKFTTHIMSGKSIQSLLHNVSAVLKLPVLLFNQHLKPIASSKADAAGTLSHYEGIFQKGNRTGLTCFSTLPDQQTYSVFPIYTHEKKCGFLVVCGMISPSDKGLLLTLEQAANVIAFELLKENALKQYLRRARNEFFSNFLDGAFSSAEEIKNRAKEFQLKWDQKYVCIAGKLDRREKSLSFTENQLESDSVFERLEEELVDFPFPPHLFTKGNVCFLLAEATDSWAELNADVSGFLKTFQRHAAEHFQRTISFGISNLSHQLSDVPHICKEAVDALHSGHLSGSTEFIQTYHMKDVSELLRMIPADDLKTFYTHALHQLASLPKDDQGLLQTLSVYLETHCQISETAKRLYVHRNTVIYRLEKCEELLGKSLKDADTTLRLRLALRIQMLLGL</sequence>
<evidence type="ECO:0000313" key="5">
    <source>
        <dbReference type="EMBL" id="OLF98520.1"/>
    </source>
</evidence>
<dbReference type="RefSeq" id="WP_023856199.1">
    <property type="nucleotide sequence ID" value="NZ_CP133705.1"/>
</dbReference>
<name>A0A7Z0X1B6_9BACI</name>
<dbReference type="EMBL" id="LKPO01000001">
    <property type="protein sequence ID" value="OLF98520.1"/>
    <property type="molecule type" value="Genomic_DNA"/>
</dbReference>
<accession>A0A7Z0X1B6</accession>
<proteinExistence type="inferred from homology"/>
<gene>
    <name evidence="5" type="ORF">B4121_0047</name>
</gene>
<dbReference type="InterPro" id="IPR042070">
    <property type="entry name" value="PucR_C-HTH_sf"/>
</dbReference>